<feature type="signal peptide" evidence="2">
    <location>
        <begin position="1"/>
        <end position="19"/>
    </location>
</feature>
<accession>A0ABQ2NS84</accession>
<dbReference type="PROSITE" id="PS51257">
    <property type="entry name" value="PROKAR_LIPOPROTEIN"/>
    <property type="match status" value="1"/>
</dbReference>
<evidence type="ECO:0000256" key="2">
    <source>
        <dbReference type="SAM" id="SignalP"/>
    </source>
</evidence>
<evidence type="ECO:0000313" key="4">
    <source>
        <dbReference type="Proteomes" id="UP000641206"/>
    </source>
</evidence>
<dbReference type="Proteomes" id="UP000641206">
    <property type="component" value="Unassembled WGS sequence"/>
</dbReference>
<feature type="compositionally biased region" description="Basic and acidic residues" evidence="1">
    <location>
        <begin position="56"/>
        <end position="66"/>
    </location>
</feature>
<organism evidence="3 4">
    <name type="scientific">Oceanobacillus neutriphilus</name>
    <dbReference type="NCBI Taxonomy" id="531815"/>
    <lineage>
        <taxon>Bacteria</taxon>
        <taxon>Bacillati</taxon>
        <taxon>Bacillota</taxon>
        <taxon>Bacilli</taxon>
        <taxon>Bacillales</taxon>
        <taxon>Bacillaceae</taxon>
        <taxon>Oceanobacillus</taxon>
    </lineage>
</organism>
<gene>
    <name evidence="3" type="ORF">GCM10011346_12450</name>
</gene>
<dbReference type="RefSeq" id="WP_188733586.1">
    <property type="nucleotide sequence ID" value="NZ_BMLW01000003.1"/>
</dbReference>
<evidence type="ECO:0000313" key="3">
    <source>
        <dbReference type="EMBL" id="GGP09227.1"/>
    </source>
</evidence>
<keyword evidence="4" id="KW-1185">Reference proteome</keyword>
<proteinExistence type="predicted"/>
<feature type="compositionally biased region" description="Acidic residues" evidence="1">
    <location>
        <begin position="44"/>
        <end position="53"/>
    </location>
</feature>
<feature type="compositionally biased region" description="Polar residues" evidence="1">
    <location>
        <begin position="25"/>
        <end position="41"/>
    </location>
</feature>
<comment type="caution">
    <text evidence="3">The sequence shown here is derived from an EMBL/GenBank/DDBJ whole genome shotgun (WGS) entry which is preliminary data.</text>
</comment>
<dbReference type="EMBL" id="BMLW01000003">
    <property type="protein sequence ID" value="GGP09227.1"/>
    <property type="molecule type" value="Genomic_DNA"/>
</dbReference>
<reference evidence="4" key="1">
    <citation type="journal article" date="2019" name="Int. J. Syst. Evol. Microbiol.">
        <title>The Global Catalogue of Microorganisms (GCM) 10K type strain sequencing project: providing services to taxonomists for standard genome sequencing and annotation.</title>
        <authorList>
            <consortium name="The Broad Institute Genomics Platform"/>
            <consortium name="The Broad Institute Genome Sequencing Center for Infectious Disease"/>
            <person name="Wu L."/>
            <person name="Ma J."/>
        </authorList>
    </citation>
    <scope>NUCLEOTIDE SEQUENCE [LARGE SCALE GENOMIC DNA]</scope>
    <source>
        <strain evidence="4">CGMCC 1.7693</strain>
    </source>
</reference>
<feature type="region of interest" description="Disordered" evidence="1">
    <location>
        <begin position="25"/>
        <end position="66"/>
    </location>
</feature>
<keyword evidence="2" id="KW-0732">Signal</keyword>
<evidence type="ECO:0008006" key="5">
    <source>
        <dbReference type="Google" id="ProtNLM"/>
    </source>
</evidence>
<name>A0ABQ2NS84_9BACI</name>
<feature type="chain" id="PRO_5047365537" description="Lipoprotein" evidence="2">
    <location>
        <begin position="20"/>
        <end position="229"/>
    </location>
</feature>
<sequence length="229" mass="25832">MKKTLLFALALMLGLIVSACTNSSANEADQPDQTNSETSAVESSENEQEESLLPEDYGKENNEMEEAREKSSYEYLKAFINYIDASFGEDLIVDEVVKAKKESTGEKEGQNKIDVKITLNDKFADSFKGLALPHLILTDLVDNKFNEFSKSEVNEVHFEVKAPIDGEETNVYEAEIDEEGYNKIQDEKTGDSIDMNAIIENSKEFWLHDIYEEDIFNGIAVQSVENEDE</sequence>
<protein>
    <recommendedName>
        <fullName evidence="5">Lipoprotein</fullName>
    </recommendedName>
</protein>
<evidence type="ECO:0000256" key="1">
    <source>
        <dbReference type="SAM" id="MobiDB-lite"/>
    </source>
</evidence>